<name>A0A3N2SD39_9ENTR</name>
<evidence type="ECO:0000313" key="2">
    <source>
        <dbReference type="Proteomes" id="UP000268051"/>
    </source>
</evidence>
<proteinExistence type="predicted"/>
<comment type="caution">
    <text evidence="1">The sequence shown here is derived from an EMBL/GenBank/DDBJ whole genome shotgun (WGS) entry which is preliminary data.</text>
</comment>
<dbReference type="EMBL" id="RHFN01000002">
    <property type="protein sequence ID" value="ROU17585.1"/>
    <property type="molecule type" value="Genomic_DNA"/>
</dbReference>
<dbReference type="RefSeq" id="WP_123650137.1">
    <property type="nucleotide sequence ID" value="NZ_RHFN01000002.1"/>
</dbReference>
<gene>
    <name evidence="1" type="ORF">EB837_01810</name>
</gene>
<dbReference type="OrthoDB" id="5769657at2"/>
<sequence>MIQYFSEKNTLENRALQIWQILIGFAYERKITTYGEIANILGYKGAGTLDRQLGHILHFCAQNKLPSLSVLVVNSETGLPGDGFDTTGDLHKQREKVFNFDWFDIIPPTPTEFASAWKIAEQNGFSVHS</sequence>
<protein>
    <submittedName>
        <fullName evidence="1">Uncharacterized protein</fullName>
    </submittedName>
</protein>
<organism evidence="1 2">
    <name type="scientific">Kluyvera ascorbata</name>
    <dbReference type="NCBI Taxonomy" id="51288"/>
    <lineage>
        <taxon>Bacteria</taxon>
        <taxon>Pseudomonadati</taxon>
        <taxon>Pseudomonadota</taxon>
        <taxon>Gammaproteobacteria</taxon>
        <taxon>Enterobacterales</taxon>
        <taxon>Enterobacteriaceae</taxon>
        <taxon>Kluyvera</taxon>
    </lineage>
</organism>
<dbReference type="AlphaFoldDB" id="A0A3N2SD39"/>
<dbReference type="Proteomes" id="UP000268051">
    <property type="component" value="Unassembled WGS sequence"/>
</dbReference>
<accession>A0A3N2SD39</accession>
<reference evidence="1 2" key="1">
    <citation type="submission" date="2018-10" db="EMBL/GenBank/DDBJ databases">
        <title>Horizontal transference of carbapenem resistance between Klebsiella pneumoniae and Kluyvera ascorbata during abdominal infection: a case report.</title>
        <authorList>
            <person name="Raro O.H.F."/>
            <person name="Lima-Morales D."/>
            <person name="Barth A.L."/>
            <person name="Paim T.G.S."/>
            <person name="Mott M.P."/>
            <person name="Riche C.V.W."/>
            <person name="Teixeira U.F."/>
            <person name="Waechter F."/>
            <person name="Dias C.A.G."/>
        </authorList>
    </citation>
    <scope>NUCLEOTIDE SEQUENCE [LARGE SCALE GENOMIC DNA]</scope>
    <source>
        <strain evidence="1 2">OT2</strain>
    </source>
</reference>
<evidence type="ECO:0000313" key="1">
    <source>
        <dbReference type="EMBL" id="ROU17585.1"/>
    </source>
</evidence>